<accession>A0A2N3PN38</accession>
<proteinExistence type="predicted"/>
<dbReference type="Proteomes" id="UP000233293">
    <property type="component" value="Unassembled WGS sequence"/>
</dbReference>
<reference evidence="2" key="1">
    <citation type="submission" date="2017-12" db="EMBL/GenBank/DDBJ databases">
        <title>Draft genome sequence of Telmatospirillum siberiense 26-4b1T, an acidotolerant peatland alphaproteobacterium potentially involved in sulfur cycling.</title>
        <authorList>
            <person name="Hausmann B."/>
            <person name="Pjevac P."/>
            <person name="Schreck K."/>
            <person name="Herbold C.W."/>
            <person name="Daims H."/>
            <person name="Wagner M."/>
            <person name="Pester M."/>
            <person name="Loy A."/>
        </authorList>
    </citation>
    <scope>NUCLEOTIDE SEQUENCE [LARGE SCALE GENOMIC DNA]</scope>
    <source>
        <strain evidence="2">26-4b1</strain>
    </source>
</reference>
<dbReference type="AlphaFoldDB" id="A0A2N3PN38"/>
<organism evidence="1 2">
    <name type="scientific">Telmatospirillum siberiense</name>
    <dbReference type="NCBI Taxonomy" id="382514"/>
    <lineage>
        <taxon>Bacteria</taxon>
        <taxon>Pseudomonadati</taxon>
        <taxon>Pseudomonadota</taxon>
        <taxon>Alphaproteobacteria</taxon>
        <taxon>Rhodospirillales</taxon>
        <taxon>Rhodospirillaceae</taxon>
        <taxon>Telmatospirillum</taxon>
    </lineage>
</organism>
<name>A0A2N3PN38_9PROT</name>
<dbReference type="EMBL" id="PIUM01000043">
    <property type="protein sequence ID" value="PKU21813.1"/>
    <property type="molecule type" value="Genomic_DNA"/>
</dbReference>
<dbReference type="InterPro" id="IPR012349">
    <property type="entry name" value="Split_barrel_FMN-bd"/>
</dbReference>
<dbReference type="PANTHER" id="PTHR42815">
    <property type="entry name" value="FAD-BINDING, PUTATIVE (AFU_ORTHOLOGUE AFUA_6G07600)-RELATED"/>
    <property type="match status" value="1"/>
</dbReference>
<dbReference type="SUPFAM" id="SSF50475">
    <property type="entry name" value="FMN-binding split barrel"/>
    <property type="match status" value="1"/>
</dbReference>
<evidence type="ECO:0000313" key="2">
    <source>
        <dbReference type="Proteomes" id="UP000233293"/>
    </source>
</evidence>
<sequence>MSGFLPFHADELTAQRQAGGGPAGAAIRERMPEQHRDFFAGLRYLPVGIVATDGWPAATMLTGDPGFIQSPDAATLRIELPPEPGDPTVAAITSGLDIGILGIDFATRRRNRANGRVSARDERALTVAVHQSFGNCPKYIQQRSVVALARPAGETDRLASLDARAQILISQADTFFVASRSRNRLEDNGGADISHRGGRPGFVRIAGDVLTIPDFRGNRYFNTLGNLLGEPRTALLFLDFEQGDLLHLQGEAEIDWSAAAGGEFPGAERLWRFHVARGWRRPAAVPLCWSFIEQAPSTARTGLWRPQKATA</sequence>
<dbReference type="Gene3D" id="2.30.110.10">
    <property type="entry name" value="Electron Transport, Fmn-binding Protein, Chain A"/>
    <property type="match status" value="1"/>
</dbReference>
<dbReference type="OrthoDB" id="9786134at2"/>
<evidence type="ECO:0000313" key="1">
    <source>
        <dbReference type="EMBL" id="PKU21813.1"/>
    </source>
</evidence>
<dbReference type="PANTHER" id="PTHR42815:SF2">
    <property type="entry name" value="FAD-BINDING, PUTATIVE (AFU_ORTHOLOGUE AFUA_6G07600)-RELATED"/>
    <property type="match status" value="1"/>
</dbReference>
<protein>
    <submittedName>
        <fullName evidence="1">Pyridoxamine 5'-phosphate oxidase</fullName>
    </submittedName>
</protein>
<comment type="caution">
    <text evidence="1">The sequence shown here is derived from an EMBL/GenBank/DDBJ whole genome shotgun (WGS) entry which is preliminary data.</text>
</comment>
<dbReference type="RefSeq" id="WP_101253345.1">
    <property type="nucleotide sequence ID" value="NZ_PIUM01000043.1"/>
</dbReference>
<keyword evidence="2" id="KW-1185">Reference proteome</keyword>
<gene>
    <name evidence="1" type="ORF">CWS72_24805</name>
</gene>